<keyword evidence="1" id="KW-0443">Lipid metabolism</keyword>
<dbReference type="InterPro" id="IPR002641">
    <property type="entry name" value="PNPLA_dom"/>
</dbReference>
<evidence type="ECO:0000256" key="1">
    <source>
        <dbReference type="ARBA" id="ARBA00023098"/>
    </source>
</evidence>
<dbReference type="GO" id="GO:0006629">
    <property type="term" value="P:lipid metabolic process"/>
    <property type="evidence" value="ECO:0007669"/>
    <property type="project" value="UniProtKB-KW"/>
</dbReference>
<feature type="domain" description="PNPLA" evidence="2">
    <location>
        <begin position="1"/>
        <end position="47"/>
    </location>
</feature>
<dbReference type="AlphaFoldDB" id="T1C5S6"/>
<comment type="caution">
    <text evidence="4">The sequence shown here is derived from an EMBL/GenBank/DDBJ whole genome shotgun (WGS) entry which is preliminary data.</text>
</comment>
<proteinExistence type="predicted"/>
<dbReference type="PROSITE" id="PS51635">
    <property type="entry name" value="PNPLA"/>
    <property type="match status" value="1"/>
</dbReference>
<organism evidence="4">
    <name type="scientific">mine drainage metagenome</name>
    <dbReference type="NCBI Taxonomy" id="410659"/>
    <lineage>
        <taxon>unclassified sequences</taxon>
        <taxon>metagenomes</taxon>
        <taxon>ecological metagenomes</taxon>
    </lineage>
</organism>
<dbReference type="EMBL" id="AUZZ01002193">
    <property type="protein sequence ID" value="EQD61308.1"/>
    <property type="molecule type" value="Genomic_DNA"/>
</dbReference>
<dbReference type="EMBL" id="AUZY01000801">
    <property type="protein sequence ID" value="EQD77372.1"/>
    <property type="molecule type" value="Genomic_DNA"/>
</dbReference>
<dbReference type="InterPro" id="IPR016035">
    <property type="entry name" value="Acyl_Trfase/lysoPLipase"/>
</dbReference>
<name>T1C5S6_9ZZZZ</name>
<evidence type="ECO:0000259" key="2">
    <source>
        <dbReference type="PROSITE" id="PS51635"/>
    </source>
</evidence>
<protein>
    <submittedName>
        <fullName evidence="4">Patatin domain protein</fullName>
    </submittedName>
</protein>
<dbReference type="SUPFAM" id="SSF52151">
    <property type="entry name" value="FabD/lysophospholipase-like"/>
    <property type="match status" value="1"/>
</dbReference>
<dbReference type="Pfam" id="PF01734">
    <property type="entry name" value="Patatin"/>
    <property type="match status" value="1"/>
</dbReference>
<accession>T1C5S6</accession>
<gene>
    <name evidence="4" type="ORF">B1B_01099</name>
    <name evidence="3" type="ORF">B2A_03278</name>
</gene>
<sequence>MNRRGGDLSLAIRASMSAPAVFAPVDPHGQSLVDGGVSDHVPSMSRASLTTMRCGATTATPCSPVCAD</sequence>
<evidence type="ECO:0000313" key="3">
    <source>
        <dbReference type="EMBL" id="EQD61308.1"/>
    </source>
</evidence>
<dbReference type="Gene3D" id="3.40.1090.10">
    <property type="entry name" value="Cytosolic phospholipase A2 catalytic domain"/>
    <property type="match status" value="1"/>
</dbReference>
<reference evidence="4" key="2">
    <citation type="journal article" date="2014" name="ISME J.">
        <title>Microbial stratification in low pH oxic and suboxic macroscopic growths along an acid mine drainage.</title>
        <authorList>
            <person name="Mendez-Garcia C."/>
            <person name="Mesa V."/>
            <person name="Sprenger R.R."/>
            <person name="Richter M."/>
            <person name="Diez M.S."/>
            <person name="Solano J."/>
            <person name="Bargiela R."/>
            <person name="Golyshina O.V."/>
            <person name="Manteca A."/>
            <person name="Ramos J.L."/>
            <person name="Gallego J.R."/>
            <person name="Llorente I."/>
            <person name="Martins Dos Santos V.A."/>
            <person name="Jensen O.N."/>
            <person name="Pelaez A.I."/>
            <person name="Sanchez J."/>
            <person name="Ferrer M."/>
        </authorList>
    </citation>
    <scope>NUCLEOTIDE SEQUENCE</scope>
</reference>
<reference evidence="4" key="1">
    <citation type="submission" date="2013-08" db="EMBL/GenBank/DDBJ databases">
        <authorList>
            <person name="Mendez C."/>
            <person name="Richter M."/>
            <person name="Ferrer M."/>
            <person name="Sanchez J."/>
        </authorList>
    </citation>
    <scope>NUCLEOTIDE SEQUENCE</scope>
</reference>
<evidence type="ECO:0000313" key="4">
    <source>
        <dbReference type="EMBL" id="EQD77372.1"/>
    </source>
</evidence>